<reference evidence="3" key="1">
    <citation type="journal article" date="2019" name="Int. J. Syst. Evol. Microbiol.">
        <title>The Global Catalogue of Microorganisms (GCM) 10K type strain sequencing project: providing services to taxonomists for standard genome sequencing and annotation.</title>
        <authorList>
            <consortium name="The Broad Institute Genomics Platform"/>
            <consortium name="The Broad Institute Genome Sequencing Center for Infectious Disease"/>
            <person name="Wu L."/>
            <person name="Ma J."/>
        </authorList>
    </citation>
    <scope>NUCLEOTIDE SEQUENCE [LARGE SCALE GENOMIC DNA]</scope>
    <source>
        <strain evidence="3">CCUG 53252</strain>
    </source>
</reference>
<dbReference type="RefSeq" id="WP_290289494.1">
    <property type="nucleotide sequence ID" value="NZ_CP047211.1"/>
</dbReference>
<evidence type="ECO:0008006" key="4">
    <source>
        <dbReference type="Google" id="ProtNLM"/>
    </source>
</evidence>
<sequence>MWRFPQAAAWVHQEWRWLTIAHYVRWAVKSEASDASPSTMTQVLRLGDSIGLSPAGLRENEWVIVDDQGKQQEGPAEPAPRPSSPQRRLRAIDGA</sequence>
<dbReference type="EMBL" id="JBHRZN010000002">
    <property type="protein sequence ID" value="MFC3850086.1"/>
    <property type="molecule type" value="Genomic_DNA"/>
</dbReference>
<proteinExistence type="predicted"/>
<accession>A0ABV7ZPP3</accession>
<evidence type="ECO:0000313" key="2">
    <source>
        <dbReference type="EMBL" id="MFC3850086.1"/>
    </source>
</evidence>
<keyword evidence="3" id="KW-1185">Reference proteome</keyword>
<organism evidence="2 3">
    <name type="scientific">Corynebacterium hansenii</name>
    <dbReference type="NCBI Taxonomy" id="394964"/>
    <lineage>
        <taxon>Bacteria</taxon>
        <taxon>Bacillati</taxon>
        <taxon>Actinomycetota</taxon>
        <taxon>Actinomycetes</taxon>
        <taxon>Mycobacteriales</taxon>
        <taxon>Corynebacteriaceae</taxon>
        <taxon>Corynebacterium</taxon>
    </lineage>
</organism>
<protein>
    <recommendedName>
        <fullName evidence="4">Transposase</fullName>
    </recommendedName>
</protein>
<dbReference type="Proteomes" id="UP001595751">
    <property type="component" value="Unassembled WGS sequence"/>
</dbReference>
<comment type="caution">
    <text evidence="2">The sequence shown here is derived from an EMBL/GenBank/DDBJ whole genome shotgun (WGS) entry which is preliminary data.</text>
</comment>
<evidence type="ECO:0000256" key="1">
    <source>
        <dbReference type="SAM" id="MobiDB-lite"/>
    </source>
</evidence>
<evidence type="ECO:0000313" key="3">
    <source>
        <dbReference type="Proteomes" id="UP001595751"/>
    </source>
</evidence>
<name>A0ABV7ZPP3_9CORY</name>
<feature type="region of interest" description="Disordered" evidence="1">
    <location>
        <begin position="66"/>
        <end position="95"/>
    </location>
</feature>
<gene>
    <name evidence="2" type="ORF">ACFORJ_07895</name>
</gene>